<dbReference type="EMBL" id="CAFBNE010000013">
    <property type="protein sequence ID" value="CAB4936900.1"/>
    <property type="molecule type" value="Genomic_DNA"/>
</dbReference>
<reference evidence="1" key="1">
    <citation type="submission" date="2020-05" db="EMBL/GenBank/DDBJ databases">
        <authorList>
            <person name="Chiriac C."/>
            <person name="Salcher M."/>
            <person name="Ghai R."/>
            <person name="Kavagutti S V."/>
        </authorList>
    </citation>
    <scope>NUCLEOTIDE SEQUENCE</scope>
</reference>
<dbReference type="Pfam" id="PF13558">
    <property type="entry name" value="SbcC_Walker_B"/>
    <property type="match status" value="1"/>
</dbReference>
<sequence length="1132" mass="127336">MSQGLFSAVELEVGGVDPRIGWRLERLEVLNWGTFDRRVWTFLANGNNALLTGDIGSGKSTMVDAVTTLLMPSQKIAYNKAAGAEQRERTLRSYVAGHYKSEQNEFTSGSRAVGLRPGNTYSVILGVFANRAYGTSVTLAQVFWMKEGHQGQPDRFYLTSSEELSIAGDFTEFGTDVSGLKRRLRERGARLHDHFPDYGRDFRRMLGIESEQAMDLFHQTVSMKSVGDLNDFVRQHMLEPFDAKPAIDDLIAHFEDLSAAHEAVLKARAQLAELAPLLTECDEFAGIEAQIGAMSAQRDGLERHAAQVKIGLLDASVSGLSAAIEARGRTLADVDAQIAALDSDRQRLELERAGFGGDRIREIEQAMTEADAQRVGRRARFEQAAELLQRAQLPAVASAAQFATVRTLLEPALTRVGEELAEADNRIQELAVERGGIADESREVNEELLSLQGRVSNLPRQSLDLRARMCDELKIADDELPFAGELMQVRREDSAWEGVAERVLRSLGLSLLVPQEHYAAASQWINDRHLGTRLVYYRVPATLGPASGASADAVENPLHAIVQVKTGNFAPWLERQLVARARHELTETMEEFRRAEWAVTKQGQVKSGGGRHDKDDSRRIDDRRSYVLGWSNEEKVQLLLEEAQHLQRQLTRIDDERAALAVARRLVEERRTSLDQLFVFADWSELDWEASVNRIAELAAEKQRIEASSNELAKVTEALATVQGTLVERRGERDVLIGENRGDERERDSQGLALQRLRAVLEGDAPKPSAEAATVLERLFDKRLRAEPTVDVEAVDRADASIRTTLTNGIDTKRQDLQRRGQRIVGRMREFRSKFPLDVAEADDSVQSADEYRRLQDRLAVDDLPRFEASFKEYLNTNTIRDIAGFSSQLNKHAELIRERVDTINESLVSIDYNPGRYISLIVTRTPSTEIRDFISDLRACTDDSLAGDDQDQYSEQKFLQVKRIIERLKGREGQTEADRAWTRRVSDVRNWYVFSASERSRDDDVEHEHYTDSGGKSGGQKEKLAYTILAASLAYQFKLEWGVTRSKTFRFVVIDEAFGRGSDDSTRFALSLFAKLGLQLLIVTPLQKIHVIEPFVSSVGFVDNITGRDSRLQNLTIEELREQRLARRRDR</sequence>
<name>A0A6J7J1M4_9ZZZZ</name>
<gene>
    <name evidence="1" type="ORF">UFOPK3772_00630</name>
</gene>
<dbReference type="Gene3D" id="3.40.50.300">
    <property type="entry name" value="P-loop containing nucleotide triphosphate hydrolases"/>
    <property type="match status" value="1"/>
</dbReference>
<accession>A0A6J7J1M4</accession>
<protein>
    <submittedName>
        <fullName evidence="1">Unannotated protein</fullName>
    </submittedName>
</protein>
<organism evidence="1">
    <name type="scientific">freshwater metagenome</name>
    <dbReference type="NCBI Taxonomy" id="449393"/>
    <lineage>
        <taxon>unclassified sequences</taxon>
        <taxon>metagenomes</taxon>
        <taxon>ecological metagenomes</taxon>
    </lineage>
</organism>
<evidence type="ECO:0000313" key="1">
    <source>
        <dbReference type="EMBL" id="CAB4936900.1"/>
    </source>
</evidence>
<proteinExistence type="predicted"/>
<dbReference type="Pfam" id="PF13555">
    <property type="entry name" value="AAA_29"/>
    <property type="match status" value="1"/>
</dbReference>
<dbReference type="AlphaFoldDB" id="A0A6J7J1M4"/>
<dbReference type="InterPro" id="IPR027417">
    <property type="entry name" value="P-loop_NTPase"/>
</dbReference>
<dbReference type="SUPFAM" id="SSF52540">
    <property type="entry name" value="P-loop containing nucleoside triphosphate hydrolases"/>
    <property type="match status" value="1"/>
</dbReference>